<dbReference type="GO" id="GO:0006270">
    <property type="term" value="P:DNA replication initiation"/>
    <property type="evidence" value="ECO:0007669"/>
    <property type="project" value="InterPro"/>
</dbReference>
<dbReference type="PRINTS" id="PR01657">
    <property type="entry name" value="MCMFAMILY"/>
</dbReference>
<dbReference type="Pfam" id="PF24901">
    <property type="entry name" value="WHD_MCM7"/>
    <property type="match status" value="1"/>
</dbReference>
<dbReference type="InterPro" id="IPR003593">
    <property type="entry name" value="AAA+_ATPase"/>
</dbReference>
<keyword evidence="9 12" id="KW-0131">Cell cycle</keyword>
<proteinExistence type="inferred from homology"/>
<dbReference type="Pfam" id="PF00493">
    <property type="entry name" value="MCM"/>
    <property type="match status" value="1"/>
</dbReference>
<dbReference type="GO" id="GO:0042555">
    <property type="term" value="C:MCM complex"/>
    <property type="evidence" value="ECO:0007669"/>
    <property type="project" value="InterPro"/>
</dbReference>
<evidence type="ECO:0000313" key="16">
    <source>
        <dbReference type="Proteomes" id="UP000320762"/>
    </source>
</evidence>
<dbReference type="PRINTS" id="PR01663">
    <property type="entry name" value="MCMPROTEIN7"/>
</dbReference>
<feature type="compositionally biased region" description="Basic residues" evidence="13">
    <location>
        <begin position="620"/>
        <end position="633"/>
    </location>
</feature>
<dbReference type="GO" id="GO:0006279">
    <property type="term" value="P:premeiotic DNA replication"/>
    <property type="evidence" value="ECO:0007669"/>
    <property type="project" value="UniProtKB-ARBA"/>
</dbReference>
<dbReference type="STRING" id="97359.A0A550C1C9"/>
<dbReference type="PROSITE" id="PS50051">
    <property type="entry name" value="MCM_2"/>
    <property type="match status" value="1"/>
</dbReference>
<dbReference type="GO" id="GO:0097373">
    <property type="term" value="C:MCM core complex"/>
    <property type="evidence" value="ECO:0007669"/>
    <property type="project" value="UniProtKB-ARBA"/>
</dbReference>
<comment type="catalytic activity">
    <reaction evidence="10">
        <text>ATP + H2O = ADP + phosphate + H(+)</text>
        <dbReference type="Rhea" id="RHEA:13065"/>
        <dbReference type="ChEBI" id="CHEBI:15377"/>
        <dbReference type="ChEBI" id="CHEBI:15378"/>
        <dbReference type="ChEBI" id="CHEBI:30616"/>
        <dbReference type="ChEBI" id="CHEBI:43474"/>
        <dbReference type="ChEBI" id="CHEBI:456216"/>
        <dbReference type="EC" id="3.6.4.12"/>
    </reaction>
    <physiologicalReaction direction="left-to-right" evidence="10">
        <dbReference type="Rhea" id="RHEA:13066"/>
    </physiologicalReaction>
</comment>
<dbReference type="GO" id="GO:0043596">
    <property type="term" value="C:nuclear replication fork"/>
    <property type="evidence" value="ECO:0007669"/>
    <property type="project" value="UniProtKB-ARBA"/>
</dbReference>
<dbReference type="EC" id="3.6.4.12" evidence="12"/>
<gene>
    <name evidence="12" type="primary">MCM7</name>
    <name evidence="15" type="ORF">BD626DRAFT_550628</name>
</gene>
<dbReference type="InterPro" id="IPR031327">
    <property type="entry name" value="MCM"/>
</dbReference>
<keyword evidence="3 11" id="KW-0547">Nucleotide-binding</keyword>
<feature type="region of interest" description="Disordered" evidence="13">
    <location>
        <begin position="619"/>
        <end position="651"/>
    </location>
</feature>
<evidence type="ECO:0000256" key="4">
    <source>
        <dbReference type="ARBA" id="ARBA00022801"/>
    </source>
</evidence>
<keyword evidence="5 12" id="KW-0347">Helicase</keyword>
<keyword evidence="16" id="KW-1185">Reference proteome</keyword>
<organism evidence="15 16">
    <name type="scientific">Schizophyllum amplum</name>
    <dbReference type="NCBI Taxonomy" id="97359"/>
    <lineage>
        <taxon>Eukaryota</taxon>
        <taxon>Fungi</taxon>
        <taxon>Dikarya</taxon>
        <taxon>Basidiomycota</taxon>
        <taxon>Agaricomycotina</taxon>
        <taxon>Agaricomycetes</taxon>
        <taxon>Agaricomycetidae</taxon>
        <taxon>Agaricales</taxon>
        <taxon>Schizophyllaceae</taxon>
        <taxon>Schizophyllum</taxon>
    </lineage>
</organism>
<evidence type="ECO:0000313" key="15">
    <source>
        <dbReference type="EMBL" id="TRM58604.1"/>
    </source>
</evidence>
<evidence type="ECO:0000256" key="2">
    <source>
        <dbReference type="ARBA" id="ARBA00022705"/>
    </source>
</evidence>
<dbReference type="InterPro" id="IPR008050">
    <property type="entry name" value="MCM7"/>
</dbReference>
<dbReference type="SMART" id="SM00382">
    <property type="entry name" value="AAA"/>
    <property type="match status" value="1"/>
</dbReference>
<dbReference type="EMBL" id="VDMD01000034">
    <property type="protein sequence ID" value="TRM58604.1"/>
    <property type="molecule type" value="Genomic_DNA"/>
</dbReference>
<dbReference type="PANTHER" id="PTHR11630">
    <property type="entry name" value="DNA REPLICATION LICENSING FACTOR MCM FAMILY MEMBER"/>
    <property type="match status" value="1"/>
</dbReference>
<dbReference type="GO" id="GO:0031261">
    <property type="term" value="C:DNA replication preinitiation complex"/>
    <property type="evidence" value="ECO:0007669"/>
    <property type="project" value="UniProtKB-ARBA"/>
</dbReference>
<evidence type="ECO:0000256" key="1">
    <source>
        <dbReference type="ARBA" id="ARBA00004123"/>
    </source>
</evidence>
<keyword evidence="2 12" id="KW-0235">DNA replication</keyword>
<dbReference type="GO" id="GO:0005524">
    <property type="term" value="F:ATP binding"/>
    <property type="evidence" value="ECO:0007669"/>
    <property type="project" value="UniProtKB-KW"/>
</dbReference>
<evidence type="ECO:0000256" key="13">
    <source>
        <dbReference type="SAM" id="MobiDB-lite"/>
    </source>
</evidence>
<dbReference type="GO" id="GO:0016887">
    <property type="term" value="F:ATP hydrolysis activity"/>
    <property type="evidence" value="ECO:0007669"/>
    <property type="project" value="RHEA"/>
</dbReference>
<evidence type="ECO:0000256" key="7">
    <source>
        <dbReference type="ARBA" id="ARBA00023125"/>
    </source>
</evidence>
<dbReference type="GO" id="GO:0006271">
    <property type="term" value="P:DNA strand elongation involved in DNA replication"/>
    <property type="evidence" value="ECO:0007669"/>
    <property type="project" value="TreeGrafter"/>
</dbReference>
<evidence type="ECO:0000256" key="6">
    <source>
        <dbReference type="ARBA" id="ARBA00022840"/>
    </source>
</evidence>
<dbReference type="GO" id="GO:0000727">
    <property type="term" value="P:double-strand break repair via break-induced replication"/>
    <property type="evidence" value="ECO:0007669"/>
    <property type="project" value="TreeGrafter"/>
</dbReference>
<accession>A0A550C1C9</accession>
<dbReference type="InterPro" id="IPR033762">
    <property type="entry name" value="MCM_OB"/>
</dbReference>
<reference evidence="15 16" key="1">
    <citation type="journal article" date="2019" name="New Phytol.">
        <title>Comparative genomics reveals unique wood-decay strategies and fruiting body development in the Schizophyllaceae.</title>
        <authorList>
            <person name="Almasi E."/>
            <person name="Sahu N."/>
            <person name="Krizsan K."/>
            <person name="Balint B."/>
            <person name="Kovacs G.M."/>
            <person name="Kiss B."/>
            <person name="Cseklye J."/>
            <person name="Drula E."/>
            <person name="Henrissat B."/>
            <person name="Nagy I."/>
            <person name="Chovatia M."/>
            <person name="Adam C."/>
            <person name="LaButti K."/>
            <person name="Lipzen A."/>
            <person name="Riley R."/>
            <person name="Grigoriev I.V."/>
            <person name="Nagy L.G."/>
        </authorList>
    </citation>
    <scope>NUCLEOTIDE SEQUENCE [LARGE SCALE GENOMIC DNA]</scope>
    <source>
        <strain evidence="15 16">NL-1724</strain>
    </source>
</reference>
<evidence type="ECO:0000256" key="3">
    <source>
        <dbReference type="ARBA" id="ARBA00022741"/>
    </source>
</evidence>
<evidence type="ECO:0000256" key="5">
    <source>
        <dbReference type="ARBA" id="ARBA00022806"/>
    </source>
</evidence>
<dbReference type="Gene3D" id="2.20.28.10">
    <property type="match status" value="1"/>
</dbReference>
<dbReference type="InterPro" id="IPR018525">
    <property type="entry name" value="MCM_CS"/>
</dbReference>
<sequence>MPNGNALVTSIKQNTLRYVMLFSEVMDTLMPVATKDIGDSDEVIDVILHQRRERNLAIEGTEEGFPDHLLRRYNLYFKPLDSDVAFAVRDVRGTHLGKLITVRGIVTRVSEVKPLLQVNAYTCDVCGAETFQDITKKTFTPLTDCENVNECKKNGIRGSLHMQTRACRFSPFQEVKVQEMADQVPIGHIPRSMTVHVNGKLTRLMNPGDEVDIGGIFLPTPYTGFQAIRAGLLTDTYLEAHYIHQQKKQYSDLMITPEMQAKIGEMMVDPALYNKLALSIAPEIYGHQDVKKALLLLLVGGVTKVTGDGMKIRGDINVCLMGDPGVAKSQLLKYISKVAPRGVYTTGKGSSGVGLTAAVMRDPVTDEMVLEGGALVLADNGICCIDEFDKMEETDRTAIHEVMEQQTISISKAGISTTLNARTSILAAANPLYGRYNTKASPVENINLPAALLSRFDLLFLILDKPSREDDERLAEHVTYVHMYNEHPPLDHEPVEPEVMRNYIAMARRKRPTVPHAVSQHVVNTYVKMRRDAQEDEKAHTYTSARTLLGILRLAQALARLRLADIVESADVDEAVRLMQMSKASLLDEENEDDAVGDRSLKSRIFRLIKDLAGAGGAKAMKKRSKRAPKRLGRGPGGERDMDVDSDEEEDNAELSMIAIRERVLTAGYSENDLMETITEYEEMDVWMRTAGGSKLRFIDQV</sequence>
<keyword evidence="4 12" id="KW-0378">Hydrolase</keyword>
<dbReference type="Pfam" id="PF17207">
    <property type="entry name" value="MCM_OB"/>
    <property type="match status" value="1"/>
</dbReference>
<comment type="subcellular location">
    <subcellularLocation>
        <location evidence="1 12">Nucleus</location>
    </subcellularLocation>
</comment>
<evidence type="ECO:0000259" key="14">
    <source>
        <dbReference type="PROSITE" id="PS50051"/>
    </source>
</evidence>
<dbReference type="SUPFAM" id="SSF52540">
    <property type="entry name" value="P-loop containing nucleoside triphosphate hydrolases"/>
    <property type="match status" value="1"/>
</dbReference>
<dbReference type="InterPro" id="IPR027417">
    <property type="entry name" value="P-loop_NTPase"/>
</dbReference>
<dbReference type="GO" id="GO:0003697">
    <property type="term" value="F:single-stranded DNA binding"/>
    <property type="evidence" value="ECO:0007669"/>
    <property type="project" value="TreeGrafter"/>
</dbReference>
<dbReference type="CDD" id="cd17758">
    <property type="entry name" value="MCM7"/>
    <property type="match status" value="1"/>
</dbReference>
<evidence type="ECO:0000256" key="11">
    <source>
        <dbReference type="RuleBase" id="RU004070"/>
    </source>
</evidence>
<dbReference type="GO" id="GO:0005656">
    <property type="term" value="C:nuclear pre-replicative complex"/>
    <property type="evidence" value="ECO:0007669"/>
    <property type="project" value="UniProtKB-ARBA"/>
</dbReference>
<dbReference type="GO" id="GO:0017116">
    <property type="term" value="F:single-stranded DNA helicase activity"/>
    <property type="evidence" value="ECO:0007669"/>
    <property type="project" value="TreeGrafter"/>
</dbReference>
<dbReference type="Gene3D" id="2.40.50.140">
    <property type="entry name" value="Nucleic acid-binding proteins"/>
    <property type="match status" value="1"/>
</dbReference>
<dbReference type="InterPro" id="IPR041562">
    <property type="entry name" value="MCM_lid"/>
</dbReference>
<dbReference type="FunFam" id="2.20.28.10:FF:000004">
    <property type="entry name" value="DNA replication licensing factor MCM7"/>
    <property type="match status" value="1"/>
</dbReference>
<dbReference type="Gene3D" id="3.40.50.300">
    <property type="entry name" value="P-loop containing nucleotide triphosphate hydrolases"/>
    <property type="match status" value="1"/>
</dbReference>
<evidence type="ECO:0000256" key="8">
    <source>
        <dbReference type="ARBA" id="ARBA00023242"/>
    </source>
</evidence>
<comment type="caution">
    <text evidence="15">The sequence shown here is derived from an EMBL/GenBank/DDBJ whole genome shotgun (WGS) entry which is preliminary data.</text>
</comment>
<dbReference type="SMART" id="SM00350">
    <property type="entry name" value="MCM"/>
    <property type="match status" value="1"/>
</dbReference>
<name>A0A550C1C9_9AGAR</name>
<dbReference type="PANTHER" id="PTHR11630:SF26">
    <property type="entry name" value="DNA REPLICATION LICENSING FACTOR MCM7"/>
    <property type="match status" value="1"/>
</dbReference>
<evidence type="ECO:0000256" key="9">
    <source>
        <dbReference type="ARBA" id="ARBA00023306"/>
    </source>
</evidence>
<dbReference type="SUPFAM" id="SSF50249">
    <property type="entry name" value="Nucleic acid-binding proteins"/>
    <property type="match status" value="1"/>
</dbReference>
<protein>
    <recommendedName>
        <fullName evidence="12">DNA replication licensing factor MCM7</fullName>
        <ecNumber evidence="12">3.6.4.12</ecNumber>
    </recommendedName>
</protein>
<dbReference type="Pfam" id="PF17855">
    <property type="entry name" value="MCM_lid"/>
    <property type="match status" value="1"/>
</dbReference>
<dbReference type="PROSITE" id="PS00847">
    <property type="entry name" value="MCM_1"/>
    <property type="match status" value="1"/>
</dbReference>
<dbReference type="InterPro" id="IPR012340">
    <property type="entry name" value="NA-bd_OB-fold"/>
</dbReference>
<dbReference type="Proteomes" id="UP000320762">
    <property type="component" value="Unassembled WGS sequence"/>
</dbReference>
<comment type="function">
    <text evidence="12">Acts as component of the MCM2-7 complex (MCM complex) which is the replicative helicase essential for 'once per cell cycle' DNA replication initiation and elongation in eukaryotic cells. The active ATPase sites in the MCM2-7 ring are formed through the interaction surfaces of two neighboring subunits such that a critical structure of a conserved arginine finger motif is provided in trans relative to the ATP-binding site of the Walker A box of the adjacent subunit. The six ATPase active sites, however, are likely to contribute differentially to the complex helicase activity.</text>
</comment>
<dbReference type="OrthoDB" id="3207464at2759"/>
<feature type="domain" description="MCM C-terminal AAA(+) ATPase" evidence="14">
    <location>
        <begin position="272"/>
        <end position="478"/>
    </location>
</feature>
<keyword evidence="7 11" id="KW-0238">DNA-binding</keyword>
<comment type="similarity">
    <text evidence="11">Belongs to the MCM family.</text>
</comment>
<dbReference type="InterPro" id="IPR001208">
    <property type="entry name" value="MCM_dom"/>
</dbReference>
<evidence type="ECO:0000256" key="10">
    <source>
        <dbReference type="ARBA" id="ARBA00048432"/>
    </source>
</evidence>
<keyword evidence="6 11" id="KW-0067">ATP-binding</keyword>
<evidence type="ECO:0000256" key="12">
    <source>
        <dbReference type="RuleBase" id="RU365012"/>
    </source>
</evidence>
<keyword evidence="8 12" id="KW-0539">Nucleus</keyword>
<dbReference type="FunFam" id="3.40.50.300:FF:000288">
    <property type="entry name" value="DNA replication licensing factor MCM7"/>
    <property type="match status" value="1"/>
</dbReference>
<dbReference type="AlphaFoldDB" id="A0A550C1C9"/>